<feature type="domain" description="BTB" evidence="1">
    <location>
        <begin position="8"/>
        <end position="78"/>
    </location>
</feature>
<dbReference type="Pfam" id="PF00651">
    <property type="entry name" value="BTB"/>
    <property type="match status" value="1"/>
</dbReference>
<keyword evidence="3" id="KW-1185">Reference proteome</keyword>
<evidence type="ECO:0000313" key="3">
    <source>
        <dbReference type="Proteomes" id="UP000008068"/>
    </source>
</evidence>
<dbReference type="InterPro" id="IPR000210">
    <property type="entry name" value="BTB/POZ_dom"/>
</dbReference>
<protein>
    <recommendedName>
        <fullName evidence="1">BTB domain-containing protein</fullName>
    </recommendedName>
</protein>
<dbReference type="STRING" id="135651.G0NKC7"/>
<dbReference type="PROSITE" id="PS50097">
    <property type="entry name" value="BTB"/>
    <property type="match status" value="1"/>
</dbReference>
<sequence>MSWKIPKKIVARRIGTTGAEEFNVEWEFLSYHSEFFRRLFNSKSKESKDEEHEIKEVTYLNFGLVMSCIYPDNQFPDDRNCATFLELGRRFLMQSALNHVEHHLLHNKEYIIELRLGLADEYNLDKLLDQVVSDMDSLEKVKKLSASKVISSHFQNFFVTLLLHHLFCLE</sequence>
<dbReference type="InParanoid" id="G0NKC7"/>
<name>G0NKC7_CAEBE</name>
<dbReference type="EMBL" id="GL379899">
    <property type="protein sequence ID" value="EGT32925.1"/>
    <property type="molecule type" value="Genomic_DNA"/>
</dbReference>
<dbReference type="AlphaFoldDB" id="G0NKC7"/>
<dbReference type="PANTHER" id="PTHR22744:SF16">
    <property type="entry name" value="BTB DOMAIN-CONTAINING PROTEIN"/>
    <property type="match status" value="1"/>
</dbReference>
<dbReference type="PANTHER" id="PTHR22744">
    <property type="entry name" value="HELIX LOOP HELIX PROTEIN 21-RELATED"/>
    <property type="match status" value="1"/>
</dbReference>
<dbReference type="Proteomes" id="UP000008068">
    <property type="component" value="Unassembled WGS sequence"/>
</dbReference>
<evidence type="ECO:0000313" key="2">
    <source>
        <dbReference type="EMBL" id="EGT32925.1"/>
    </source>
</evidence>
<dbReference type="CDD" id="cd18186">
    <property type="entry name" value="BTB_POZ_ZBTB_KLHL-like"/>
    <property type="match status" value="1"/>
</dbReference>
<dbReference type="SUPFAM" id="SSF54695">
    <property type="entry name" value="POZ domain"/>
    <property type="match status" value="1"/>
</dbReference>
<dbReference type="InterPro" id="IPR011333">
    <property type="entry name" value="SKP1/BTB/POZ_sf"/>
</dbReference>
<accession>G0NKC7</accession>
<evidence type="ECO:0000259" key="1">
    <source>
        <dbReference type="PROSITE" id="PS50097"/>
    </source>
</evidence>
<dbReference type="HOGENOM" id="CLU_036654_2_0_1"/>
<dbReference type="eggNOG" id="KOG2806">
    <property type="taxonomic scope" value="Eukaryota"/>
</dbReference>
<proteinExistence type="predicted"/>
<gene>
    <name evidence="2" type="ORF">CAEBREN_26087</name>
</gene>
<reference evidence="3" key="1">
    <citation type="submission" date="2011-07" db="EMBL/GenBank/DDBJ databases">
        <authorList>
            <consortium name="Caenorhabditis brenneri Sequencing and Analysis Consortium"/>
            <person name="Wilson R.K."/>
        </authorList>
    </citation>
    <scope>NUCLEOTIDE SEQUENCE [LARGE SCALE GENOMIC DNA]</scope>
    <source>
        <strain evidence="3">PB2801</strain>
    </source>
</reference>
<dbReference type="OrthoDB" id="684045at2759"/>
<dbReference type="SMART" id="SM00225">
    <property type="entry name" value="BTB"/>
    <property type="match status" value="1"/>
</dbReference>
<organism evidence="3">
    <name type="scientific">Caenorhabditis brenneri</name>
    <name type="common">Nematode worm</name>
    <dbReference type="NCBI Taxonomy" id="135651"/>
    <lineage>
        <taxon>Eukaryota</taxon>
        <taxon>Metazoa</taxon>
        <taxon>Ecdysozoa</taxon>
        <taxon>Nematoda</taxon>
        <taxon>Chromadorea</taxon>
        <taxon>Rhabditida</taxon>
        <taxon>Rhabditina</taxon>
        <taxon>Rhabditomorpha</taxon>
        <taxon>Rhabditoidea</taxon>
        <taxon>Rhabditidae</taxon>
        <taxon>Peloderinae</taxon>
        <taxon>Caenorhabditis</taxon>
    </lineage>
</organism>
<dbReference type="Gene3D" id="3.30.710.10">
    <property type="entry name" value="Potassium Channel Kv1.1, Chain A"/>
    <property type="match status" value="1"/>
</dbReference>